<comment type="caution">
    <text evidence="1">The sequence shown here is derived from an EMBL/GenBank/DDBJ whole genome shotgun (WGS) entry which is preliminary data.</text>
</comment>
<sequence>MTSTIAHPATGVTGEVDEALVASIRARLTGAGPEGAPLNDLLHELAAEGHDLHLVTSTIMRLIRHDVIDLTADRTLRWADGQAEGVA</sequence>
<organism evidence="1 2">
    <name type="scientific">Mycobacterium marinum</name>
    <dbReference type="NCBI Taxonomy" id="1781"/>
    <lineage>
        <taxon>Bacteria</taxon>
        <taxon>Bacillati</taxon>
        <taxon>Actinomycetota</taxon>
        <taxon>Actinomycetes</taxon>
        <taxon>Mycobacteriales</taxon>
        <taxon>Mycobacteriaceae</taxon>
        <taxon>Mycobacterium</taxon>
        <taxon>Mycobacterium ulcerans group</taxon>
    </lineage>
</organism>
<accession>A0A3E2N078</accession>
<dbReference type="AlphaFoldDB" id="A0A3E2N078"/>
<evidence type="ECO:0000313" key="2">
    <source>
        <dbReference type="Proteomes" id="UP000257451"/>
    </source>
</evidence>
<dbReference type="RefSeq" id="WP_142926707.1">
    <property type="nucleotide sequence ID" value="NZ_BQLC01000259.1"/>
</dbReference>
<proteinExistence type="predicted"/>
<dbReference type="EMBL" id="PEDF01000035">
    <property type="protein sequence ID" value="RFZ45425.1"/>
    <property type="molecule type" value="Genomic_DNA"/>
</dbReference>
<evidence type="ECO:0000313" key="1">
    <source>
        <dbReference type="EMBL" id="RFZ45425.1"/>
    </source>
</evidence>
<gene>
    <name evidence="1" type="ORF">DAVIS_01255</name>
</gene>
<reference evidence="1 2" key="1">
    <citation type="journal article" date="2018" name="Sci. Rep.">
        <title>Extensive genomic diversity among Mycobacterium marinum strains revealed by whole genome sequencing.</title>
        <authorList>
            <person name="Das S."/>
            <person name="Pettersson B.M."/>
            <person name="Behra P.R."/>
            <person name="Mallick A."/>
            <person name="Cheramie M."/>
            <person name="Ramesh M."/>
            <person name="Shirreff L."/>
            <person name="DuCote T."/>
            <person name="Dasgupta S."/>
            <person name="Ennis D.G."/>
            <person name="Kirsebom L.A."/>
        </authorList>
    </citation>
    <scope>NUCLEOTIDE SEQUENCE [LARGE SCALE GENOMIC DNA]</scope>
    <source>
        <strain evidence="1 2">Davis1</strain>
    </source>
</reference>
<dbReference type="Proteomes" id="UP000257451">
    <property type="component" value="Unassembled WGS sequence"/>
</dbReference>
<name>A0A3E2N078_MYCMR</name>
<protein>
    <submittedName>
        <fullName evidence="1">Uncharacterized protein</fullName>
    </submittedName>
</protein>